<reference evidence="3" key="1">
    <citation type="submission" date="2017-09" db="EMBL/GenBank/DDBJ databases">
        <title>Depth-based differentiation of microbial function through sediment-hosted aquifers and enrichment of novel symbionts in the deep terrestrial subsurface.</title>
        <authorList>
            <person name="Probst A.J."/>
            <person name="Ladd B."/>
            <person name="Jarett J.K."/>
            <person name="Geller-Mcgrath D.E."/>
            <person name="Sieber C.M.K."/>
            <person name="Emerson J.B."/>
            <person name="Anantharaman K."/>
            <person name="Thomas B.C."/>
            <person name="Malmstrom R."/>
            <person name="Stieglmeier M."/>
            <person name="Klingl A."/>
            <person name="Woyke T."/>
            <person name="Ryan C.M."/>
            <person name="Banfield J.F."/>
        </authorList>
    </citation>
    <scope>NUCLEOTIDE SEQUENCE [LARGE SCALE GENOMIC DNA]</scope>
</reference>
<organism evidence="2 3">
    <name type="scientific">Candidatus Nealsonbacteria bacterium CG_4_10_14_3_um_filter_36_16</name>
    <dbReference type="NCBI Taxonomy" id="1974685"/>
    <lineage>
        <taxon>Bacteria</taxon>
        <taxon>Candidatus Nealsoniibacteriota</taxon>
    </lineage>
</organism>
<dbReference type="InterPro" id="IPR037138">
    <property type="entry name" value="His_deacetylse_dom_sf"/>
</dbReference>
<dbReference type="InterPro" id="IPR023696">
    <property type="entry name" value="Ureohydrolase_dom_sf"/>
</dbReference>
<dbReference type="GO" id="GO:0040029">
    <property type="term" value="P:epigenetic regulation of gene expression"/>
    <property type="evidence" value="ECO:0007669"/>
    <property type="project" value="TreeGrafter"/>
</dbReference>
<dbReference type="PANTHER" id="PTHR10625">
    <property type="entry name" value="HISTONE DEACETYLASE HDAC1-RELATED"/>
    <property type="match status" value="1"/>
</dbReference>
<dbReference type="AlphaFoldDB" id="A0A2M7MF12"/>
<dbReference type="Pfam" id="PF00850">
    <property type="entry name" value="Hist_deacetyl"/>
    <property type="match status" value="1"/>
</dbReference>
<dbReference type="InterPro" id="IPR023801">
    <property type="entry name" value="His_deacetylse_dom"/>
</dbReference>
<sequence length="224" mass="25418">DVAFGAKYLIEKYGLDDTHPPPRILILDTDAHAGNGTSEYFYSDPKVLFIDLHQDPRTLYPGIGFVEEIGEGKGKGFTVNCSLLPDTGWDSYQYIFEEVIFPLTEEFQPQMILRNGGTDPYWNDELTQLGLTIVDFRKIGENVREMAKICDGKEIDMIGSGYNKKAIGPGWLSLICGLADIKIPIDEPEPVPQRIQKDLCYQGTKDMVKELKRNLKNYWRCMAK</sequence>
<name>A0A2M7MF12_9BACT</name>
<proteinExistence type="predicted"/>
<feature type="domain" description="Histone deacetylase" evidence="1">
    <location>
        <begin position="1"/>
        <end position="175"/>
    </location>
</feature>
<dbReference type="Proteomes" id="UP000230064">
    <property type="component" value="Unassembled WGS sequence"/>
</dbReference>
<protein>
    <recommendedName>
        <fullName evidence="1">Histone deacetylase domain-containing protein</fullName>
    </recommendedName>
</protein>
<evidence type="ECO:0000313" key="2">
    <source>
        <dbReference type="EMBL" id="PIX88190.1"/>
    </source>
</evidence>
<dbReference type="SUPFAM" id="SSF52768">
    <property type="entry name" value="Arginase/deacetylase"/>
    <property type="match status" value="1"/>
</dbReference>
<evidence type="ECO:0000259" key="1">
    <source>
        <dbReference type="Pfam" id="PF00850"/>
    </source>
</evidence>
<dbReference type="Gene3D" id="3.40.800.20">
    <property type="entry name" value="Histone deacetylase domain"/>
    <property type="match status" value="1"/>
</dbReference>
<dbReference type="GO" id="GO:0004407">
    <property type="term" value="F:histone deacetylase activity"/>
    <property type="evidence" value="ECO:0007669"/>
    <property type="project" value="TreeGrafter"/>
</dbReference>
<dbReference type="EMBL" id="PFJR01000035">
    <property type="protein sequence ID" value="PIX88190.1"/>
    <property type="molecule type" value="Genomic_DNA"/>
</dbReference>
<evidence type="ECO:0000313" key="3">
    <source>
        <dbReference type="Proteomes" id="UP000230064"/>
    </source>
</evidence>
<comment type="caution">
    <text evidence="2">The sequence shown here is derived from an EMBL/GenBank/DDBJ whole genome shotgun (WGS) entry which is preliminary data.</text>
</comment>
<accession>A0A2M7MF12</accession>
<dbReference type="PANTHER" id="PTHR10625:SF10">
    <property type="entry name" value="HISTONE DEACETYLASE HDAC1"/>
    <property type="match status" value="1"/>
</dbReference>
<feature type="non-terminal residue" evidence="2">
    <location>
        <position position="1"/>
    </location>
</feature>
<gene>
    <name evidence="2" type="ORF">COZ30_01460</name>
</gene>